<dbReference type="EMBL" id="BMAV01027861">
    <property type="protein sequence ID" value="GFS62850.1"/>
    <property type="molecule type" value="Genomic_DNA"/>
</dbReference>
<protein>
    <submittedName>
        <fullName evidence="1">Uncharacterized protein</fullName>
    </submittedName>
</protein>
<gene>
    <name evidence="1" type="ORF">TNIN_329531</name>
</gene>
<proteinExistence type="predicted"/>
<comment type="caution">
    <text evidence="1">The sequence shown here is derived from an EMBL/GenBank/DDBJ whole genome shotgun (WGS) entry which is preliminary data.</text>
</comment>
<accession>A0A8X6IWM4</accession>
<evidence type="ECO:0000313" key="1">
    <source>
        <dbReference type="EMBL" id="GFS62850.1"/>
    </source>
</evidence>
<name>A0A8X6IWM4_9ARAC</name>
<keyword evidence="2" id="KW-1185">Reference proteome</keyword>
<evidence type="ECO:0000313" key="2">
    <source>
        <dbReference type="Proteomes" id="UP000886998"/>
    </source>
</evidence>
<reference evidence="1" key="1">
    <citation type="submission" date="2020-08" db="EMBL/GenBank/DDBJ databases">
        <title>Multicomponent nature underlies the extraordinary mechanical properties of spider dragline silk.</title>
        <authorList>
            <person name="Kono N."/>
            <person name="Nakamura H."/>
            <person name="Mori M."/>
            <person name="Yoshida Y."/>
            <person name="Ohtoshi R."/>
            <person name="Malay A.D."/>
            <person name="Moran D.A.P."/>
            <person name="Tomita M."/>
            <person name="Numata K."/>
            <person name="Arakawa K."/>
        </authorList>
    </citation>
    <scope>NUCLEOTIDE SEQUENCE</scope>
</reference>
<sequence length="115" mass="13984">MRESDDEEKKEGFCEKTEEIKMEILGNCLKFNFMSRLFLTSKKYLDERREDQFHFANQFYRPRRRFVIHRLFGFVSLSEEPKERMHSSYKGKGYSLQRGSKIPKTKRHCSFILFP</sequence>
<organism evidence="1 2">
    <name type="scientific">Trichonephila inaurata madagascariensis</name>
    <dbReference type="NCBI Taxonomy" id="2747483"/>
    <lineage>
        <taxon>Eukaryota</taxon>
        <taxon>Metazoa</taxon>
        <taxon>Ecdysozoa</taxon>
        <taxon>Arthropoda</taxon>
        <taxon>Chelicerata</taxon>
        <taxon>Arachnida</taxon>
        <taxon>Araneae</taxon>
        <taxon>Araneomorphae</taxon>
        <taxon>Entelegynae</taxon>
        <taxon>Araneoidea</taxon>
        <taxon>Nephilidae</taxon>
        <taxon>Trichonephila</taxon>
        <taxon>Trichonephila inaurata</taxon>
    </lineage>
</organism>
<dbReference type="Proteomes" id="UP000886998">
    <property type="component" value="Unassembled WGS sequence"/>
</dbReference>
<dbReference type="AlphaFoldDB" id="A0A8X6IWM4"/>